<dbReference type="PROSITE" id="PS01188">
    <property type="entry name" value="ELO"/>
    <property type="match status" value="1"/>
</dbReference>
<dbReference type="EMBL" id="KN716418">
    <property type="protein sequence ID" value="KJH45255.1"/>
    <property type="molecule type" value="Genomic_DNA"/>
</dbReference>
<dbReference type="GO" id="GO:0034625">
    <property type="term" value="P:fatty acid elongation, monounsaturated fatty acid"/>
    <property type="evidence" value="ECO:0007669"/>
    <property type="project" value="TreeGrafter"/>
</dbReference>
<evidence type="ECO:0000256" key="9">
    <source>
        <dbReference type="ARBA" id="ARBA00023136"/>
    </source>
</evidence>
<comment type="caution">
    <text evidence="11">Lacks conserved residue(s) required for the propagation of feature annotation.</text>
</comment>
<evidence type="ECO:0000256" key="1">
    <source>
        <dbReference type="ARBA" id="ARBA00004141"/>
    </source>
</evidence>
<name>A0A0D8XL55_DICVI</name>
<reference evidence="12 13" key="1">
    <citation type="submission" date="2013-11" db="EMBL/GenBank/DDBJ databases">
        <title>Draft genome of the bovine lungworm Dictyocaulus viviparus.</title>
        <authorList>
            <person name="Mitreva M."/>
        </authorList>
    </citation>
    <scope>NUCLEOTIDE SEQUENCE [LARGE SCALE GENOMIC DNA]</scope>
    <source>
        <strain evidence="12 13">HannoverDv2000</strain>
    </source>
</reference>
<evidence type="ECO:0000313" key="12">
    <source>
        <dbReference type="EMBL" id="KJH45255.1"/>
    </source>
</evidence>
<keyword evidence="4 11" id="KW-0808">Transferase</keyword>
<dbReference type="STRING" id="29172.A0A0D8XL55"/>
<dbReference type="UniPathway" id="UPA00094"/>
<evidence type="ECO:0000256" key="11">
    <source>
        <dbReference type="RuleBase" id="RU361115"/>
    </source>
</evidence>
<evidence type="ECO:0000256" key="4">
    <source>
        <dbReference type="ARBA" id="ARBA00022679"/>
    </source>
</evidence>
<keyword evidence="13" id="KW-1185">Reference proteome</keyword>
<evidence type="ECO:0000256" key="3">
    <source>
        <dbReference type="ARBA" id="ARBA00022516"/>
    </source>
</evidence>
<accession>A0A0D8XL55</accession>
<comment type="pathway">
    <text evidence="2">Lipid metabolism; fatty acid biosynthesis.</text>
</comment>
<keyword evidence="10 11" id="KW-0275">Fatty acid biosynthesis</keyword>
<dbReference type="GO" id="GO:0019367">
    <property type="term" value="P:fatty acid elongation, saturated fatty acid"/>
    <property type="evidence" value="ECO:0007669"/>
    <property type="project" value="TreeGrafter"/>
</dbReference>
<dbReference type="GO" id="GO:0005789">
    <property type="term" value="C:endoplasmic reticulum membrane"/>
    <property type="evidence" value="ECO:0007669"/>
    <property type="project" value="TreeGrafter"/>
</dbReference>
<proteinExistence type="inferred from homology"/>
<dbReference type="PANTHER" id="PTHR11157">
    <property type="entry name" value="FATTY ACID ACYL TRANSFERASE-RELATED"/>
    <property type="match status" value="1"/>
</dbReference>
<evidence type="ECO:0000256" key="6">
    <source>
        <dbReference type="ARBA" id="ARBA00022832"/>
    </source>
</evidence>
<feature type="transmembrane region" description="Helical" evidence="11">
    <location>
        <begin position="122"/>
        <end position="145"/>
    </location>
</feature>
<dbReference type="GO" id="GO:0030148">
    <property type="term" value="P:sphingolipid biosynthetic process"/>
    <property type="evidence" value="ECO:0007669"/>
    <property type="project" value="TreeGrafter"/>
</dbReference>
<evidence type="ECO:0000256" key="2">
    <source>
        <dbReference type="ARBA" id="ARBA00005194"/>
    </source>
</evidence>
<comment type="subcellular location">
    <subcellularLocation>
        <location evidence="1">Membrane</location>
        <topology evidence="1">Multi-pass membrane protein</topology>
    </subcellularLocation>
</comment>
<organism evidence="12 13">
    <name type="scientific">Dictyocaulus viviparus</name>
    <name type="common">Bovine lungworm</name>
    <dbReference type="NCBI Taxonomy" id="29172"/>
    <lineage>
        <taxon>Eukaryota</taxon>
        <taxon>Metazoa</taxon>
        <taxon>Ecdysozoa</taxon>
        <taxon>Nematoda</taxon>
        <taxon>Chromadorea</taxon>
        <taxon>Rhabditida</taxon>
        <taxon>Rhabditina</taxon>
        <taxon>Rhabditomorpha</taxon>
        <taxon>Strongyloidea</taxon>
        <taxon>Metastrongylidae</taxon>
        <taxon>Dictyocaulus</taxon>
    </lineage>
</organism>
<dbReference type="OrthoDB" id="10259681at2759"/>
<feature type="transmembrane region" description="Helical" evidence="11">
    <location>
        <begin position="43"/>
        <end position="61"/>
    </location>
</feature>
<dbReference type="InterPro" id="IPR002076">
    <property type="entry name" value="ELO_fam"/>
</dbReference>
<dbReference type="AlphaFoldDB" id="A0A0D8XL55"/>
<evidence type="ECO:0000256" key="5">
    <source>
        <dbReference type="ARBA" id="ARBA00022692"/>
    </source>
</evidence>
<keyword evidence="7 11" id="KW-1133">Transmembrane helix</keyword>
<gene>
    <name evidence="12" type="ORF">DICVIV_08709</name>
</gene>
<dbReference type="PANTHER" id="PTHR11157:SF5">
    <property type="entry name" value="ELONGATION OF VERY LONG CHAIN FATTY ACIDS PROTEIN"/>
    <property type="match status" value="1"/>
</dbReference>
<evidence type="ECO:0000256" key="10">
    <source>
        <dbReference type="ARBA" id="ARBA00023160"/>
    </source>
</evidence>
<dbReference type="GO" id="GO:0009922">
    <property type="term" value="F:fatty acid elongase activity"/>
    <property type="evidence" value="ECO:0007669"/>
    <property type="project" value="UniProtKB-EC"/>
</dbReference>
<dbReference type="InterPro" id="IPR030457">
    <property type="entry name" value="ELO_CS"/>
</dbReference>
<evidence type="ECO:0000256" key="8">
    <source>
        <dbReference type="ARBA" id="ARBA00023098"/>
    </source>
</evidence>
<dbReference type="Pfam" id="PF01151">
    <property type="entry name" value="ELO"/>
    <property type="match status" value="1"/>
</dbReference>
<comment type="similarity">
    <text evidence="11">Belongs to the ELO family.</text>
</comment>
<dbReference type="EC" id="2.3.1.199" evidence="11"/>
<reference evidence="13" key="2">
    <citation type="journal article" date="2016" name="Sci. Rep.">
        <title>Dictyocaulus viviparus genome, variome and transcriptome elucidate lungworm biology and support future intervention.</title>
        <authorList>
            <person name="McNulty S.N."/>
            <person name="Strube C."/>
            <person name="Rosa B.A."/>
            <person name="Martin J.C."/>
            <person name="Tyagi R."/>
            <person name="Choi Y.J."/>
            <person name="Wang Q."/>
            <person name="Hallsworth Pepin K."/>
            <person name="Zhang X."/>
            <person name="Ozersky P."/>
            <person name="Wilson R.K."/>
            <person name="Sternberg P.W."/>
            <person name="Gasser R.B."/>
            <person name="Mitreva M."/>
        </authorList>
    </citation>
    <scope>NUCLEOTIDE SEQUENCE [LARGE SCALE GENOMIC DNA]</scope>
    <source>
        <strain evidence="13">HannoverDv2000</strain>
    </source>
</reference>
<keyword evidence="3 11" id="KW-0444">Lipid biosynthesis</keyword>
<keyword evidence="6 11" id="KW-0276">Fatty acid metabolism</keyword>
<keyword evidence="9 11" id="KW-0472">Membrane</keyword>
<comment type="catalytic activity">
    <reaction evidence="11">
        <text>a very-long-chain acyl-CoA + malonyl-CoA + H(+) = a very-long-chain 3-oxoacyl-CoA + CO2 + CoA</text>
        <dbReference type="Rhea" id="RHEA:32727"/>
        <dbReference type="ChEBI" id="CHEBI:15378"/>
        <dbReference type="ChEBI" id="CHEBI:16526"/>
        <dbReference type="ChEBI" id="CHEBI:57287"/>
        <dbReference type="ChEBI" id="CHEBI:57384"/>
        <dbReference type="ChEBI" id="CHEBI:90725"/>
        <dbReference type="ChEBI" id="CHEBI:90736"/>
        <dbReference type="EC" id="2.3.1.199"/>
    </reaction>
</comment>
<protein>
    <recommendedName>
        <fullName evidence="11">Elongation of very long chain fatty acids protein</fullName>
        <ecNumber evidence="11">2.3.1.199</ecNumber>
    </recommendedName>
    <alternativeName>
        <fullName evidence="11">Very-long-chain 3-oxoacyl-CoA synthase</fullName>
    </alternativeName>
</protein>
<dbReference type="GO" id="GO:0034626">
    <property type="term" value="P:fatty acid elongation, polyunsaturated fatty acid"/>
    <property type="evidence" value="ECO:0007669"/>
    <property type="project" value="TreeGrafter"/>
</dbReference>
<dbReference type="GO" id="GO:0042761">
    <property type="term" value="P:very long-chain fatty acid biosynthetic process"/>
    <property type="evidence" value="ECO:0007669"/>
    <property type="project" value="TreeGrafter"/>
</dbReference>
<sequence>MSSYAVWSCDGHKIFYAPYTYNNVVGPERFWNPETMHRFFRRHWSTSIYLALGYVVVINALQKIMESRKPVSMRMILLLWNGFLAAFSLMGTWRFGLEFYHTATTRSFTDSVCYSVDPRGPASFWACMFAFSKIAELGDTIFLVLRKRPVIFLHWYHHAVVLICCWHSGAFNFHQFIIGVCFISNTKFLTLI</sequence>
<evidence type="ECO:0000313" key="13">
    <source>
        <dbReference type="Proteomes" id="UP000053766"/>
    </source>
</evidence>
<keyword evidence="5 11" id="KW-0812">Transmembrane</keyword>
<dbReference type="Proteomes" id="UP000053766">
    <property type="component" value="Unassembled WGS sequence"/>
</dbReference>
<keyword evidence="8 11" id="KW-0443">Lipid metabolism</keyword>
<evidence type="ECO:0000256" key="7">
    <source>
        <dbReference type="ARBA" id="ARBA00022989"/>
    </source>
</evidence>
<feature type="transmembrane region" description="Helical" evidence="11">
    <location>
        <begin position="73"/>
        <end position="93"/>
    </location>
</feature>